<dbReference type="OrthoDB" id="1098743at2"/>
<keyword evidence="1" id="KW-0472">Membrane</keyword>
<feature type="transmembrane region" description="Helical" evidence="1">
    <location>
        <begin position="29"/>
        <end position="52"/>
    </location>
</feature>
<keyword evidence="1" id="KW-1133">Transmembrane helix</keyword>
<dbReference type="Proteomes" id="UP000001218">
    <property type="component" value="Unassembled WGS sequence"/>
</dbReference>
<accession>K5ZAT0</accession>
<gene>
    <name evidence="2" type="ORF">HMPREF1077_02564</name>
</gene>
<proteinExistence type="predicted"/>
<dbReference type="PATRIC" id="fig|999419.3.peg.2630"/>
<comment type="caution">
    <text evidence="2">The sequence shown here is derived from an EMBL/GenBank/DDBJ whole genome shotgun (WGS) entry which is preliminary data.</text>
</comment>
<evidence type="ECO:0000313" key="3">
    <source>
        <dbReference type="Proteomes" id="UP000001218"/>
    </source>
</evidence>
<protein>
    <submittedName>
        <fullName evidence="2">Uncharacterized protein</fullName>
    </submittedName>
</protein>
<dbReference type="EMBL" id="AGZP01000024">
    <property type="protein sequence ID" value="EKN08496.1"/>
    <property type="molecule type" value="Genomic_DNA"/>
</dbReference>
<keyword evidence="1" id="KW-0812">Transmembrane</keyword>
<reference evidence="2 3" key="1">
    <citation type="submission" date="2012-02" db="EMBL/GenBank/DDBJ databases">
        <title>The Genome Sequence of Parabacteroides johnsonii CL02T12C29.</title>
        <authorList>
            <consortium name="The Broad Institute Genome Sequencing Platform"/>
            <person name="Earl A."/>
            <person name="Ward D."/>
            <person name="Feldgarden M."/>
            <person name="Gevers D."/>
            <person name="Zitomersky N.L."/>
            <person name="Coyne M.J."/>
            <person name="Comstock L.E."/>
            <person name="Young S.K."/>
            <person name="Zeng Q."/>
            <person name="Gargeya S."/>
            <person name="Fitzgerald M."/>
            <person name="Haas B."/>
            <person name="Abouelleil A."/>
            <person name="Alvarado L."/>
            <person name="Arachchi H.M."/>
            <person name="Berlin A."/>
            <person name="Chapman S.B."/>
            <person name="Gearin G."/>
            <person name="Goldberg J."/>
            <person name="Griggs A."/>
            <person name="Gujja S."/>
            <person name="Hansen M."/>
            <person name="Heiman D."/>
            <person name="Howarth C."/>
            <person name="Larimer J."/>
            <person name="Lui A."/>
            <person name="MacDonald P.J.P."/>
            <person name="McCowen C."/>
            <person name="Montmayeur A."/>
            <person name="Murphy C."/>
            <person name="Neiman D."/>
            <person name="Pearson M."/>
            <person name="Priest M."/>
            <person name="Roberts A."/>
            <person name="Saif S."/>
            <person name="Shea T."/>
            <person name="Sisk P."/>
            <person name="Stolte C."/>
            <person name="Sykes S."/>
            <person name="Wortman J."/>
            <person name="Nusbaum C."/>
            <person name="Birren B."/>
        </authorList>
    </citation>
    <scope>NUCLEOTIDE SEQUENCE [LARGE SCALE GENOMIC DNA]</scope>
    <source>
        <strain evidence="2 3">CL02T12C29</strain>
    </source>
</reference>
<name>K5ZAT0_9BACT</name>
<organism evidence="2 3">
    <name type="scientific">Parabacteroides johnsonii CL02T12C29</name>
    <dbReference type="NCBI Taxonomy" id="999419"/>
    <lineage>
        <taxon>Bacteria</taxon>
        <taxon>Pseudomonadati</taxon>
        <taxon>Bacteroidota</taxon>
        <taxon>Bacteroidia</taxon>
        <taxon>Bacteroidales</taxon>
        <taxon>Tannerellaceae</taxon>
        <taxon>Parabacteroides</taxon>
    </lineage>
</organism>
<evidence type="ECO:0000256" key="1">
    <source>
        <dbReference type="SAM" id="Phobius"/>
    </source>
</evidence>
<evidence type="ECO:0000313" key="2">
    <source>
        <dbReference type="EMBL" id="EKN08496.1"/>
    </source>
</evidence>
<dbReference type="HOGENOM" id="CLU_3010151_0_0_10"/>
<sequence length="62" mass="7300">MKKSLLSDRGFSKYLSLIDEIINVTKMKYILFIAMDLALYPFLLVLFIGKYIKEKIQIAQLR</sequence>
<dbReference type="AlphaFoldDB" id="K5ZAT0"/>